<evidence type="ECO:0000256" key="3">
    <source>
        <dbReference type="ARBA" id="ARBA00022618"/>
    </source>
</evidence>
<comment type="similarity">
    <text evidence="1">Belongs to the heat shock protein 70 family.</text>
</comment>
<keyword evidence="3 6" id="KW-0132">Cell division</keyword>
<dbReference type="EMBL" id="BMZS01000007">
    <property type="protein sequence ID" value="GHD54047.1"/>
    <property type="molecule type" value="Genomic_DNA"/>
</dbReference>
<evidence type="ECO:0000256" key="4">
    <source>
        <dbReference type="ARBA" id="ARBA00023136"/>
    </source>
</evidence>
<evidence type="ECO:0000313" key="9">
    <source>
        <dbReference type="EMBL" id="GHD54047.1"/>
    </source>
</evidence>
<organism evidence="9 10">
    <name type="scientific">Thalassobaculum fulvum</name>
    <dbReference type="NCBI Taxonomy" id="1633335"/>
    <lineage>
        <taxon>Bacteria</taxon>
        <taxon>Pseudomonadati</taxon>
        <taxon>Pseudomonadota</taxon>
        <taxon>Alphaproteobacteria</taxon>
        <taxon>Rhodospirillales</taxon>
        <taxon>Thalassobaculaceae</taxon>
        <taxon>Thalassobaculum</taxon>
    </lineage>
</organism>
<dbReference type="Gene3D" id="3.30.420.40">
    <property type="match status" value="1"/>
</dbReference>
<keyword evidence="2 6" id="KW-1003">Cell membrane</keyword>
<comment type="subcellular location">
    <subcellularLocation>
        <location evidence="6">Cell membrane</location>
        <topology evidence="6">Peripheral membrane protein</topology>
        <orientation evidence="6">Cytoplasmic side</orientation>
    </subcellularLocation>
    <text evidence="6">Localizes to the Z ring in an FtsZ-dependent manner. Targeted to the membrane through a conserved C-terminal amphipathic helix.</text>
</comment>
<dbReference type="InterPro" id="IPR050696">
    <property type="entry name" value="FtsA/MreB"/>
</dbReference>
<dbReference type="PANTHER" id="PTHR32432:SF4">
    <property type="entry name" value="CELL DIVISION PROTEIN FTSA"/>
    <property type="match status" value="1"/>
</dbReference>
<gene>
    <name evidence="6 9" type="primary">ftsA</name>
    <name evidence="9" type="ORF">GCM10017083_31130</name>
</gene>
<dbReference type="InterPro" id="IPR003494">
    <property type="entry name" value="SHS2_FtsA"/>
</dbReference>
<dbReference type="SMART" id="SM00842">
    <property type="entry name" value="FtsA"/>
    <property type="match status" value="1"/>
</dbReference>
<evidence type="ECO:0000259" key="8">
    <source>
        <dbReference type="SMART" id="SM00842"/>
    </source>
</evidence>
<dbReference type="InterPro" id="IPR043129">
    <property type="entry name" value="ATPase_NBD"/>
</dbReference>
<accession>A0A918XTX4</accession>
<feature type="domain" description="SHS2" evidence="8">
    <location>
        <begin position="13"/>
        <end position="213"/>
    </location>
</feature>
<dbReference type="CDD" id="cd24048">
    <property type="entry name" value="ASKHA_NBD_FtsA"/>
    <property type="match status" value="1"/>
</dbReference>
<dbReference type="PANTHER" id="PTHR32432">
    <property type="entry name" value="CELL DIVISION PROTEIN FTSA-RELATED"/>
    <property type="match status" value="1"/>
</dbReference>
<dbReference type="GO" id="GO:0043093">
    <property type="term" value="P:FtsZ-dependent cytokinesis"/>
    <property type="evidence" value="ECO:0007669"/>
    <property type="project" value="UniProtKB-UniRule"/>
</dbReference>
<evidence type="ECO:0000313" key="10">
    <source>
        <dbReference type="Proteomes" id="UP000630353"/>
    </source>
</evidence>
<comment type="caution">
    <text evidence="9">The sequence shown here is derived from an EMBL/GenBank/DDBJ whole genome shotgun (WGS) entry which is preliminary data.</text>
</comment>
<name>A0A918XTX4_9PROT</name>
<comment type="subunit">
    <text evidence="6">Self-interacts. Interacts with FtsZ.</text>
</comment>
<reference evidence="9" key="1">
    <citation type="journal article" date="2014" name="Int. J. Syst. Evol. Microbiol.">
        <title>Complete genome sequence of Corynebacterium casei LMG S-19264T (=DSM 44701T), isolated from a smear-ripened cheese.</title>
        <authorList>
            <consortium name="US DOE Joint Genome Institute (JGI-PGF)"/>
            <person name="Walter F."/>
            <person name="Albersmeier A."/>
            <person name="Kalinowski J."/>
            <person name="Ruckert C."/>
        </authorList>
    </citation>
    <scope>NUCLEOTIDE SEQUENCE</scope>
    <source>
        <strain evidence="9">KCTC 42651</strain>
    </source>
</reference>
<keyword evidence="4 6" id="KW-0472">Membrane</keyword>
<proteinExistence type="inferred from homology"/>
<evidence type="ECO:0000256" key="6">
    <source>
        <dbReference type="HAMAP-Rule" id="MF_02033"/>
    </source>
</evidence>
<evidence type="ECO:0000256" key="1">
    <source>
        <dbReference type="ARBA" id="ARBA00007381"/>
    </source>
</evidence>
<comment type="function">
    <text evidence="6 7">Cell division protein that is involved in the assembly of the Z ring. May serve as a membrane anchor for the Z ring.</text>
</comment>
<evidence type="ECO:0000256" key="7">
    <source>
        <dbReference type="PIRNR" id="PIRNR003101"/>
    </source>
</evidence>
<dbReference type="NCBIfam" id="TIGR01174">
    <property type="entry name" value="ftsA"/>
    <property type="match status" value="1"/>
</dbReference>
<dbReference type="Proteomes" id="UP000630353">
    <property type="component" value="Unassembled WGS sequence"/>
</dbReference>
<dbReference type="InterPro" id="IPR020823">
    <property type="entry name" value="Cell_div_FtsA"/>
</dbReference>
<keyword evidence="5 6" id="KW-0131">Cell cycle</keyword>
<reference evidence="9" key="2">
    <citation type="submission" date="2020-09" db="EMBL/GenBank/DDBJ databases">
        <authorList>
            <person name="Sun Q."/>
            <person name="Kim S."/>
        </authorList>
    </citation>
    <scope>NUCLEOTIDE SEQUENCE</scope>
    <source>
        <strain evidence="9">KCTC 42651</strain>
    </source>
</reference>
<dbReference type="RefSeq" id="WP_189991217.1">
    <property type="nucleotide sequence ID" value="NZ_BMZS01000007.1"/>
</dbReference>
<sequence>MRKPLGKTRSGTVAALDIGSSKVCCFVARIGEPSSNPLLARASGVPLGSIRVAGIGHQISRGVRNGQIVDIDALEASILNAVHAAEKMAGETLRGVIVNLSGGWPVSETVPVEVSIAGHEVGDTDLRLVLDQWRKLDGIEDRDLIHSIPVGFTIDGANGIRDPRGMFGQSLGAHMHVVTAAAGAVRTLTTVIERCHLDLEALVVSPYASGLATLVEDEMDLGVTVVDMGGGTTSFAVFYDGNVVHTDIVPVGGHHVTNDIARGLSTPVLAAERIKTLYGSALPSPLDDQETIDVPTIGEEDHAQPNHVAKSLLVGIVRPRIEETFELVRSRLEASGFDRVAGRRVVLTGGASQLPGVRELAQQVLDKQVRMGRPTRVQGLAEAAGGPAFATCAGLLAYAADPNLDAPRLAPVPQPVPAGLAGRLGSWFREHF</sequence>
<dbReference type="GO" id="GO:0009898">
    <property type="term" value="C:cytoplasmic side of plasma membrane"/>
    <property type="evidence" value="ECO:0007669"/>
    <property type="project" value="UniProtKB-UniRule"/>
</dbReference>
<dbReference type="PIRSF" id="PIRSF003101">
    <property type="entry name" value="FtsA"/>
    <property type="match status" value="1"/>
</dbReference>
<comment type="similarity">
    <text evidence="6 7">Belongs to the FtsA/MreB family.</text>
</comment>
<dbReference type="SUPFAM" id="SSF53067">
    <property type="entry name" value="Actin-like ATPase domain"/>
    <property type="match status" value="2"/>
</dbReference>
<dbReference type="Pfam" id="PF02491">
    <property type="entry name" value="SHS2_FTSA"/>
    <property type="match status" value="1"/>
</dbReference>
<dbReference type="GO" id="GO:0032153">
    <property type="term" value="C:cell division site"/>
    <property type="evidence" value="ECO:0007669"/>
    <property type="project" value="UniProtKB-UniRule"/>
</dbReference>
<evidence type="ECO:0000256" key="5">
    <source>
        <dbReference type="ARBA" id="ARBA00023306"/>
    </source>
</evidence>
<protein>
    <recommendedName>
        <fullName evidence="6 7">Cell division protein FtsA</fullName>
    </recommendedName>
</protein>
<keyword evidence="10" id="KW-1185">Reference proteome</keyword>
<evidence type="ECO:0000256" key="2">
    <source>
        <dbReference type="ARBA" id="ARBA00022475"/>
    </source>
</evidence>
<dbReference type="PROSITE" id="PS01036">
    <property type="entry name" value="HSP70_3"/>
    <property type="match status" value="1"/>
</dbReference>
<dbReference type="HAMAP" id="MF_02033">
    <property type="entry name" value="FtsA"/>
    <property type="match status" value="1"/>
</dbReference>
<dbReference type="InterPro" id="IPR018181">
    <property type="entry name" value="Heat_shock_70_CS"/>
</dbReference>
<dbReference type="Pfam" id="PF14450">
    <property type="entry name" value="FtsA"/>
    <property type="match status" value="1"/>
</dbReference>
<dbReference type="AlphaFoldDB" id="A0A918XTX4"/>